<gene>
    <name evidence="2" type="ORF">L9F63_027226</name>
</gene>
<protein>
    <submittedName>
        <fullName evidence="2">Uncharacterized protein</fullName>
    </submittedName>
</protein>
<dbReference type="EMBL" id="JASPKZ010002235">
    <property type="protein sequence ID" value="KAJ9596150.1"/>
    <property type="molecule type" value="Genomic_DNA"/>
</dbReference>
<organism evidence="2 3">
    <name type="scientific">Diploptera punctata</name>
    <name type="common">Pacific beetle cockroach</name>
    <dbReference type="NCBI Taxonomy" id="6984"/>
    <lineage>
        <taxon>Eukaryota</taxon>
        <taxon>Metazoa</taxon>
        <taxon>Ecdysozoa</taxon>
        <taxon>Arthropoda</taxon>
        <taxon>Hexapoda</taxon>
        <taxon>Insecta</taxon>
        <taxon>Pterygota</taxon>
        <taxon>Neoptera</taxon>
        <taxon>Polyneoptera</taxon>
        <taxon>Dictyoptera</taxon>
        <taxon>Blattodea</taxon>
        <taxon>Blaberoidea</taxon>
        <taxon>Blaberidae</taxon>
        <taxon>Diplopterinae</taxon>
        <taxon>Diploptera</taxon>
    </lineage>
</organism>
<feature type="region of interest" description="Disordered" evidence="1">
    <location>
        <begin position="1"/>
        <end position="30"/>
    </location>
</feature>
<evidence type="ECO:0000313" key="3">
    <source>
        <dbReference type="Proteomes" id="UP001233999"/>
    </source>
</evidence>
<dbReference type="AlphaFoldDB" id="A0AAD8ABQ4"/>
<proteinExistence type="predicted"/>
<name>A0AAD8ABQ4_DIPPU</name>
<accession>A0AAD8ABQ4</accession>
<comment type="caution">
    <text evidence="2">The sequence shown here is derived from an EMBL/GenBank/DDBJ whole genome shotgun (WGS) entry which is preliminary data.</text>
</comment>
<feature type="non-terminal residue" evidence="2">
    <location>
        <position position="1"/>
    </location>
</feature>
<reference evidence="2" key="1">
    <citation type="journal article" date="2023" name="IScience">
        <title>Live-bearing cockroach genome reveals convergent evolutionary mechanisms linked to viviparity in insects and beyond.</title>
        <authorList>
            <person name="Fouks B."/>
            <person name="Harrison M.C."/>
            <person name="Mikhailova A.A."/>
            <person name="Marchal E."/>
            <person name="English S."/>
            <person name="Carruthers M."/>
            <person name="Jennings E.C."/>
            <person name="Chiamaka E.L."/>
            <person name="Frigard R.A."/>
            <person name="Pippel M."/>
            <person name="Attardo G.M."/>
            <person name="Benoit J.B."/>
            <person name="Bornberg-Bauer E."/>
            <person name="Tobe S.S."/>
        </authorList>
    </citation>
    <scope>NUCLEOTIDE SEQUENCE</scope>
    <source>
        <strain evidence="2">Stay&amp;Tobe</strain>
    </source>
</reference>
<keyword evidence="3" id="KW-1185">Reference proteome</keyword>
<evidence type="ECO:0000256" key="1">
    <source>
        <dbReference type="SAM" id="MobiDB-lite"/>
    </source>
</evidence>
<sequence>SNNNSNDSSNNNSNDSSNNNSNNNSNDNSNDIFVQELRRSTLRYFFIKSNLCSDFVY</sequence>
<feature type="non-terminal residue" evidence="2">
    <location>
        <position position="57"/>
    </location>
</feature>
<evidence type="ECO:0000313" key="2">
    <source>
        <dbReference type="EMBL" id="KAJ9596150.1"/>
    </source>
</evidence>
<reference evidence="2" key="2">
    <citation type="submission" date="2023-05" db="EMBL/GenBank/DDBJ databases">
        <authorList>
            <person name="Fouks B."/>
        </authorList>
    </citation>
    <scope>NUCLEOTIDE SEQUENCE</scope>
    <source>
        <strain evidence="2">Stay&amp;Tobe</strain>
        <tissue evidence="2">Testes</tissue>
    </source>
</reference>
<dbReference type="Proteomes" id="UP001233999">
    <property type="component" value="Unassembled WGS sequence"/>
</dbReference>